<dbReference type="FunFam" id="3.20.20.70:FF:000037">
    <property type="entry name" value="Tryptophan synthase alpha chain"/>
    <property type="match status" value="1"/>
</dbReference>
<dbReference type="UniPathway" id="UPA00035">
    <property type="reaction ID" value="UER00044"/>
</dbReference>
<organism evidence="11 12">
    <name type="scientific">Fictibacillus solisalsi</name>
    <dbReference type="NCBI Taxonomy" id="459525"/>
    <lineage>
        <taxon>Bacteria</taxon>
        <taxon>Bacillati</taxon>
        <taxon>Bacillota</taxon>
        <taxon>Bacilli</taxon>
        <taxon>Bacillales</taxon>
        <taxon>Fictibacillaceae</taxon>
        <taxon>Fictibacillus</taxon>
    </lineage>
</organism>
<keyword evidence="6 9" id="KW-0057">Aromatic amino acid biosynthesis</keyword>
<protein>
    <recommendedName>
        <fullName evidence="9">Tryptophan synthase alpha chain</fullName>
        <ecNumber evidence="9">4.2.1.20</ecNumber>
    </recommendedName>
</protein>
<evidence type="ECO:0000256" key="2">
    <source>
        <dbReference type="ARBA" id="ARBA00004733"/>
    </source>
</evidence>
<proteinExistence type="inferred from homology"/>
<accession>A0A1G9VYF3</accession>
<dbReference type="InterPro" id="IPR002028">
    <property type="entry name" value="Trp_synthase_suA"/>
</dbReference>
<evidence type="ECO:0000256" key="10">
    <source>
        <dbReference type="RuleBase" id="RU003662"/>
    </source>
</evidence>
<evidence type="ECO:0000256" key="1">
    <source>
        <dbReference type="ARBA" id="ARBA00003365"/>
    </source>
</evidence>
<keyword evidence="7 9" id="KW-0456">Lyase</keyword>
<dbReference type="Proteomes" id="UP000199544">
    <property type="component" value="Unassembled WGS sequence"/>
</dbReference>
<sequence length="272" mass="29919">MTNRMKEFQNLKTPLFVPFITAGDPSLEATVDLALALQNEGASALELGIPYSDPLADGPVIQRASLRALKNGMSLEKAIKLVSDMREKGLTIPVIIFTYYNLLLQLGEQKFFELAAQHDIDGLLVPDMPFEESKELHEACLQHDLSFISLAAPTTSRERLKEIGRTAQGFLYCISSLGVTGTRTSFANDLDRFLENAKASSHVPVLVGFGLSSREQMQQFEGKCDGFIMGSAIVKKIEELGPELVNEETKDKAIAAFSDFLSKVVPVKKVYS</sequence>
<dbReference type="GO" id="GO:0005829">
    <property type="term" value="C:cytosol"/>
    <property type="evidence" value="ECO:0007669"/>
    <property type="project" value="TreeGrafter"/>
</dbReference>
<feature type="active site" description="Proton acceptor" evidence="9">
    <location>
        <position position="57"/>
    </location>
</feature>
<evidence type="ECO:0000256" key="8">
    <source>
        <dbReference type="ARBA" id="ARBA00049047"/>
    </source>
</evidence>
<evidence type="ECO:0000256" key="5">
    <source>
        <dbReference type="ARBA" id="ARBA00022822"/>
    </source>
</evidence>
<dbReference type="GO" id="GO:0004834">
    <property type="term" value="F:tryptophan synthase activity"/>
    <property type="evidence" value="ECO:0007669"/>
    <property type="project" value="UniProtKB-UniRule"/>
</dbReference>
<dbReference type="PROSITE" id="PS00167">
    <property type="entry name" value="TRP_SYNTHASE_ALPHA"/>
    <property type="match status" value="1"/>
</dbReference>
<evidence type="ECO:0000313" key="12">
    <source>
        <dbReference type="Proteomes" id="UP000199544"/>
    </source>
</evidence>
<dbReference type="InterPro" id="IPR018204">
    <property type="entry name" value="Trp_synthase_alpha_AS"/>
</dbReference>
<feature type="active site" description="Proton acceptor" evidence="9">
    <location>
        <position position="46"/>
    </location>
</feature>
<evidence type="ECO:0000256" key="6">
    <source>
        <dbReference type="ARBA" id="ARBA00023141"/>
    </source>
</evidence>
<dbReference type="Pfam" id="PF00290">
    <property type="entry name" value="Trp_syntA"/>
    <property type="match status" value="1"/>
</dbReference>
<dbReference type="InterPro" id="IPR013785">
    <property type="entry name" value="Aldolase_TIM"/>
</dbReference>
<evidence type="ECO:0000256" key="9">
    <source>
        <dbReference type="HAMAP-Rule" id="MF_00131"/>
    </source>
</evidence>
<comment type="subunit">
    <text evidence="3 9">Tetramer of two alpha and two beta chains.</text>
</comment>
<keyword evidence="5 9" id="KW-0822">Tryptophan biosynthesis</keyword>
<dbReference type="NCBIfam" id="TIGR00262">
    <property type="entry name" value="trpA"/>
    <property type="match status" value="1"/>
</dbReference>
<evidence type="ECO:0000256" key="3">
    <source>
        <dbReference type="ARBA" id="ARBA00011270"/>
    </source>
</evidence>
<dbReference type="InterPro" id="IPR011060">
    <property type="entry name" value="RibuloseP-bd_barrel"/>
</dbReference>
<dbReference type="Gene3D" id="3.20.20.70">
    <property type="entry name" value="Aldolase class I"/>
    <property type="match status" value="1"/>
</dbReference>
<gene>
    <name evidence="9" type="primary">trpA</name>
    <name evidence="11" type="ORF">SAMN04488137_1864</name>
</gene>
<dbReference type="EMBL" id="FNHW01000001">
    <property type="protein sequence ID" value="SDM77270.1"/>
    <property type="molecule type" value="Genomic_DNA"/>
</dbReference>
<dbReference type="SUPFAM" id="SSF51366">
    <property type="entry name" value="Ribulose-phoshate binding barrel"/>
    <property type="match status" value="1"/>
</dbReference>
<keyword evidence="4 9" id="KW-0028">Amino-acid biosynthesis</keyword>
<dbReference type="HAMAP" id="MF_00131">
    <property type="entry name" value="Trp_synth_alpha"/>
    <property type="match status" value="1"/>
</dbReference>
<comment type="similarity">
    <text evidence="9 10">Belongs to the TrpA family.</text>
</comment>
<dbReference type="PANTHER" id="PTHR43406:SF1">
    <property type="entry name" value="TRYPTOPHAN SYNTHASE ALPHA CHAIN, CHLOROPLASTIC"/>
    <property type="match status" value="1"/>
</dbReference>
<dbReference type="PANTHER" id="PTHR43406">
    <property type="entry name" value="TRYPTOPHAN SYNTHASE, ALPHA CHAIN"/>
    <property type="match status" value="1"/>
</dbReference>
<dbReference type="STRING" id="459525.SAMN04488137_1864"/>
<keyword evidence="12" id="KW-1185">Reference proteome</keyword>
<dbReference type="EC" id="4.2.1.20" evidence="9"/>
<evidence type="ECO:0000313" key="11">
    <source>
        <dbReference type="EMBL" id="SDM77270.1"/>
    </source>
</evidence>
<evidence type="ECO:0000256" key="7">
    <source>
        <dbReference type="ARBA" id="ARBA00023239"/>
    </source>
</evidence>
<comment type="catalytic activity">
    <reaction evidence="8 9">
        <text>(1S,2R)-1-C-(indol-3-yl)glycerol 3-phosphate + L-serine = D-glyceraldehyde 3-phosphate + L-tryptophan + H2O</text>
        <dbReference type="Rhea" id="RHEA:10532"/>
        <dbReference type="ChEBI" id="CHEBI:15377"/>
        <dbReference type="ChEBI" id="CHEBI:33384"/>
        <dbReference type="ChEBI" id="CHEBI:57912"/>
        <dbReference type="ChEBI" id="CHEBI:58866"/>
        <dbReference type="ChEBI" id="CHEBI:59776"/>
        <dbReference type="EC" id="4.2.1.20"/>
    </reaction>
</comment>
<dbReference type="AlphaFoldDB" id="A0A1G9VYF3"/>
<comment type="function">
    <text evidence="1 9">The alpha subunit is responsible for the aldol cleavage of indoleglycerol phosphate to indole and glyceraldehyde 3-phosphate.</text>
</comment>
<dbReference type="RefSeq" id="WP_244520382.1">
    <property type="nucleotide sequence ID" value="NZ_FNHW01000001.1"/>
</dbReference>
<dbReference type="CDD" id="cd04724">
    <property type="entry name" value="Tryptophan_synthase_alpha"/>
    <property type="match status" value="1"/>
</dbReference>
<evidence type="ECO:0000256" key="4">
    <source>
        <dbReference type="ARBA" id="ARBA00022605"/>
    </source>
</evidence>
<name>A0A1G9VYF3_9BACL</name>
<comment type="pathway">
    <text evidence="2 9">Amino-acid biosynthesis; L-tryptophan biosynthesis; L-tryptophan from chorismate: step 5/5.</text>
</comment>
<reference evidence="12" key="1">
    <citation type="submission" date="2016-10" db="EMBL/GenBank/DDBJ databases">
        <authorList>
            <person name="Varghese N."/>
            <person name="Submissions S."/>
        </authorList>
    </citation>
    <scope>NUCLEOTIDE SEQUENCE [LARGE SCALE GENOMIC DNA]</scope>
    <source>
        <strain evidence="12">CGMCC 1.6854</strain>
    </source>
</reference>